<organism evidence="8 9">
    <name type="scientific">Polyrhizophydium stewartii</name>
    <dbReference type="NCBI Taxonomy" id="2732419"/>
    <lineage>
        <taxon>Eukaryota</taxon>
        <taxon>Fungi</taxon>
        <taxon>Fungi incertae sedis</taxon>
        <taxon>Chytridiomycota</taxon>
        <taxon>Chytridiomycota incertae sedis</taxon>
        <taxon>Chytridiomycetes</taxon>
        <taxon>Rhizophydiales</taxon>
        <taxon>Rhizophydiales incertae sedis</taxon>
        <taxon>Polyrhizophydium</taxon>
    </lineage>
</organism>
<keyword evidence="3" id="KW-0999">Mitochondrion inner membrane</keyword>
<proteinExistence type="predicted"/>
<keyword evidence="4 7" id="KW-1133">Transmembrane helix</keyword>
<evidence type="ECO:0000256" key="2">
    <source>
        <dbReference type="ARBA" id="ARBA00022692"/>
    </source>
</evidence>
<dbReference type="PANTHER" id="PTHR21382:SF1">
    <property type="entry name" value="NADH DEHYDROGENASE [UBIQUINONE] 1 ALPHA SUBCOMPLEX SUBUNIT 11"/>
    <property type="match status" value="1"/>
</dbReference>
<feature type="transmembrane region" description="Helical" evidence="7">
    <location>
        <begin position="128"/>
        <end position="150"/>
    </location>
</feature>
<evidence type="ECO:0000256" key="1">
    <source>
        <dbReference type="ARBA" id="ARBA00004448"/>
    </source>
</evidence>
<keyword evidence="6 7" id="KW-0472">Membrane</keyword>
<keyword evidence="2 7" id="KW-0812">Transmembrane</keyword>
<comment type="subcellular location">
    <subcellularLocation>
        <location evidence="1">Mitochondrion inner membrane</location>
        <topology evidence="1">Multi-pass membrane protein</topology>
    </subcellularLocation>
</comment>
<dbReference type="Proteomes" id="UP001527925">
    <property type="component" value="Unassembled WGS sequence"/>
</dbReference>
<protein>
    <recommendedName>
        <fullName evidence="10">NADH dehydrogenase [ubiquinone] 1 alpha subcomplex subunit 11</fullName>
    </recommendedName>
</protein>
<evidence type="ECO:0000313" key="8">
    <source>
        <dbReference type="EMBL" id="KAL2916257.1"/>
    </source>
</evidence>
<comment type="caution">
    <text evidence="8">The sequence shown here is derived from an EMBL/GenBank/DDBJ whole genome shotgun (WGS) entry which is preliminary data.</text>
</comment>
<dbReference type="EMBL" id="JADGIZ020000018">
    <property type="protein sequence ID" value="KAL2916257.1"/>
    <property type="molecule type" value="Genomic_DNA"/>
</dbReference>
<feature type="transmembrane region" description="Helical" evidence="7">
    <location>
        <begin position="74"/>
        <end position="96"/>
    </location>
</feature>
<evidence type="ECO:0000256" key="5">
    <source>
        <dbReference type="ARBA" id="ARBA00023128"/>
    </source>
</evidence>
<name>A0ABR4N9S8_9FUNG</name>
<evidence type="ECO:0000256" key="4">
    <source>
        <dbReference type="ARBA" id="ARBA00022989"/>
    </source>
</evidence>
<evidence type="ECO:0000256" key="7">
    <source>
        <dbReference type="SAM" id="Phobius"/>
    </source>
</evidence>
<dbReference type="InterPro" id="IPR039205">
    <property type="entry name" value="NDUFA11"/>
</dbReference>
<keyword evidence="9" id="KW-1185">Reference proteome</keyword>
<evidence type="ECO:0000313" key="9">
    <source>
        <dbReference type="Proteomes" id="UP001527925"/>
    </source>
</evidence>
<gene>
    <name evidence="8" type="ORF">HK105_204348</name>
</gene>
<dbReference type="PANTHER" id="PTHR21382">
    <property type="entry name" value="NADH-UBIQUINONE OXIDOREDUCTASE SUBUNIT"/>
    <property type="match status" value="1"/>
</dbReference>
<sequence length="193" mass="20181">MTQNEGTRLIGPHNSVEKPLQALSHFVLPRSPLEASVILDSGKIGIVGAVSGAVFARAFGWWINSPRHILRRELVAQTGLLGGLSALFGASTILAAKFRGVDDSFNYGIGGATAGFVKGMIRKSVPMALGQAALLGVGLTALTAGFESAVEAQRLPANERNKIAGNGYSAIPRPDPFAARIEEMQARESSAGN</sequence>
<evidence type="ECO:0000256" key="3">
    <source>
        <dbReference type="ARBA" id="ARBA00022792"/>
    </source>
</evidence>
<evidence type="ECO:0000256" key="6">
    <source>
        <dbReference type="ARBA" id="ARBA00023136"/>
    </source>
</evidence>
<accession>A0ABR4N9S8</accession>
<evidence type="ECO:0008006" key="10">
    <source>
        <dbReference type="Google" id="ProtNLM"/>
    </source>
</evidence>
<reference evidence="8 9" key="1">
    <citation type="submission" date="2023-09" db="EMBL/GenBank/DDBJ databases">
        <title>Pangenome analysis of Batrachochytrium dendrobatidis and related Chytrids.</title>
        <authorList>
            <person name="Yacoub M.N."/>
            <person name="Stajich J.E."/>
            <person name="James T.Y."/>
        </authorList>
    </citation>
    <scope>NUCLEOTIDE SEQUENCE [LARGE SCALE GENOMIC DNA]</scope>
    <source>
        <strain evidence="8 9">JEL0888</strain>
    </source>
</reference>
<keyword evidence="5" id="KW-0496">Mitochondrion</keyword>